<accession>A0ABV3SDD8</accession>
<gene>
    <name evidence="1" type="ORF">ABGN05_03670</name>
</gene>
<reference evidence="1 2" key="1">
    <citation type="submission" date="2024-05" db="EMBL/GenBank/DDBJ databases">
        <authorList>
            <person name="Jiang F."/>
        </authorList>
    </citation>
    <scope>NUCLEOTIDE SEQUENCE [LARGE SCALE GENOMIC DNA]</scope>
    <source>
        <strain evidence="1 2">LZ166</strain>
    </source>
</reference>
<evidence type="ECO:0000313" key="1">
    <source>
        <dbReference type="EMBL" id="MEX0404758.1"/>
    </source>
</evidence>
<evidence type="ECO:0000313" key="2">
    <source>
        <dbReference type="Proteomes" id="UP001556692"/>
    </source>
</evidence>
<dbReference type="EMBL" id="JBDPGJ010000001">
    <property type="protein sequence ID" value="MEX0404758.1"/>
    <property type="molecule type" value="Genomic_DNA"/>
</dbReference>
<keyword evidence="2" id="KW-1185">Reference proteome</keyword>
<proteinExistence type="predicted"/>
<protein>
    <submittedName>
        <fullName evidence="1">Uncharacterized protein</fullName>
    </submittedName>
</protein>
<dbReference type="Proteomes" id="UP001556692">
    <property type="component" value="Unassembled WGS sequence"/>
</dbReference>
<organism evidence="1 2">
    <name type="scientific">Aquibium pacificus</name>
    <dbReference type="NCBI Taxonomy" id="3153579"/>
    <lineage>
        <taxon>Bacteria</taxon>
        <taxon>Pseudomonadati</taxon>
        <taxon>Pseudomonadota</taxon>
        <taxon>Alphaproteobacteria</taxon>
        <taxon>Hyphomicrobiales</taxon>
        <taxon>Phyllobacteriaceae</taxon>
        <taxon>Aquibium</taxon>
    </lineage>
</organism>
<sequence>MTKLQQIEKSVESLSDEEMKAFAAWFEELRWQRWDRQIEEDSKNGKLDRFADEALADFRAGRTRPL</sequence>
<dbReference type="RefSeq" id="WP_367953140.1">
    <property type="nucleotide sequence ID" value="NZ_JBDPGJ010000001.1"/>
</dbReference>
<comment type="caution">
    <text evidence="1">The sequence shown here is derived from an EMBL/GenBank/DDBJ whole genome shotgun (WGS) entry which is preliminary data.</text>
</comment>
<name>A0ABV3SDD8_9HYPH</name>